<dbReference type="NCBIfam" id="TIGR00608">
    <property type="entry name" value="radc"/>
    <property type="match status" value="1"/>
</dbReference>
<dbReference type="GO" id="GO:0046872">
    <property type="term" value="F:metal ion binding"/>
    <property type="evidence" value="ECO:0007669"/>
    <property type="project" value="UniProtKB-KW"/>
</dbReference>
<accession>A0A2J0UAY8</accession>
<comment type="caution">
    <text evidence="7">The sequence shown here is derived from an EMBL/GenBank/DDBJ whole genome shotgun (WGS) entry which is preliminary data.</text>
</comment>
<organism evidence="7 8">
    <name type="scientific">Stenotrophomonas maltophilia</name>
    <name type="common">Pseudomonas maltophilia</name>
    <name type="synonym">Xanthomonas maltophilia</name>
    <dbReference type="NCBI Taxonomy" id="40324"/>
    <lineage>
        <taxon>Bacteria</taxon>
        <taxon>Pseudomonadati</taxon>
        <taxon>Pseudomonadota</taxon>
        <taxon>Gammaproteobacteria</taxon>
        <taxon>Lysobacterales</taxon>
        <taxon>Lysobacteraceae</taxon>
        <taxon>Stenotrophomonas</taxon>
        <taxon>Stenotrophomonas maltophilia group</taxon>
    </lineage>
</organism>
<dbReference type="GO" id="GO:0006508">
    <property type="term" value="P:proteolysis"/>
    <property type="evidence" value="ECO:0007669"/>
    <property type="project" value="UniProtKB-KW"/>
</dbReference>
<dbReference type="EMBL" id="NEQV01000004">
    <property type="protein sequence ID" value="PJL28221.1"/>
    <property type="molecule type" value="Genomic_DNA"/>
</dbReference>
<feature type="domain" description="MPN" evidence="6">
    <location>
        <begin position="47"/>
        <end position="169"/>
    </location>
</feature>
<keyword evidence="3" id="KW-0378">Hydrolase</keyword>
<dbReference type="AlphaFoldDB" id="A0A2J0UAY8"/>
<evidence type="ECO:0000256" key="5">
    <source>
        <dbReference type="ARBA" id="ARBA00023049"/>
    </source>
</evidence>
<reference evidence="7 8" key="1">
    <citation type="journal article" date="2017" name="Front. Microbiol.">
        <title>Double-Face Meets the Bacterial World: The Opportunistic Pathogen Stenotrophomonas maltophilia.</title>
        <authorList>
            <person name="Lira F."/>
            <person name="Berg G."/>
            <person name="Martinez J.L."/>
        </authorList>
    </citation>
    <scope>NUCLEOTIDE SEQUENCE [LARGE SCALE GENOMIC DNA]</scope>
    <source>
        <strain evidence="7 8">EA1</strain>
    </source>
</reference>
<protein>
    <submittedName>
        <fullName evidence="7">DNA repair protein RadC</fullName>
    </submittedName>
</protein>
<dbReference type="Pfam" id="PF04002">
    <property type="entry name" value="RadC"/>
    <property type="match status" value="1"/>
</dbReference>
<dbReference type="SUPFAM" id="SSF102712">
    <property type="entry name" value="JAB1/MPN domain"/>
    <property type="match status" value="1"/>
</dbReference>
<dbReference type="InterPro" id="IPR025657">
    <property type="entry name" value="RadC_JAB"/>
</dbReference>
<keyword evidence="1" id="KW-0645">Protease</keyword>
<dbReference type="OrthoDB" id="9804482at2"/>
<evidence type="ECO:0000256" key="3">
    <source>
        <dbReference type="ARBA" id="ARBA00022801"/>
    </source>
</evidence>
<evidence type="ECO:0000256" key="4">
    <source>
        <dbReference type="ARBA" id="ARBA00022833"/>
    </source>
</evidence>
<evidence type="ECO:0000256" key="2">
    <source>
        <dbReference type="ARBA" id="ARBA00022723"/>
    </source>
</evidence>
<dbReference type="CDD" id="cd08071">
    <property type="entry name" value="MPN_DUF2466"/>
    <property type="match status" value="1"/>
</dbReference>
<proteinExistence type="predicted"/>
<sequence>MSQLSLSSFDSVLMVRSARGCYQPASADQILEAARLVIDQKMPRGESFTSPMAVKEYLGTKLACLEHEVFAVLFLDTQHRLIEYSELFRGTIDIASVYPREVLKEALRLNAAAVIISHNHPSGNPEPSAADESLTKRLREALSMVDVRVLDHIIVGGTRTTSFAERGLI</sequence>
<dbReference type="PROSITE" id="PS01302">
    <property type="entry name" value="UPF0758"/>
    <property type="match status" value="1"/>
</dbReference>
<evidence type="ECO:0000256" key="1">
    <source>
        <dbReference type="ARBA" id="ARBA00022670"/>
    </source>
</evidence>
<dbReference type="Proteomes" id="UP000230167">
    <property type="component" value="Unassembled WGS sequence"/>
</dbReference>
<name>A0A2J0UAY8_STEMA</name>
<dbReference type="RefSeq" id="WP_100441142.1">
    <property type="nucleotide sequence ID" value="NZ_NEQV01000004.1"/>
</dbReference>
<dbReference type="InterPro" id="IPR020891">
    <property type="entry name" value="UPF0758_CS"/>
</dbReference>
<evidence type="ECO:0000313" key="8">
    <source>
        <dbReference type="Proteomes" id="UP000230167"/>
    </source>
</evidence>
<gene>
    <name evidence="7" type="ORF">B9Y64_13390</name>
</gene>
<keyword evidence="4" id="KW-0862">Zinc</keyword>
<dbReference type="InterPro" id="IPR001405">
    <property type="entry name" value="UPF0758"/>
</dbReference>
<dbReference type="PROSITE" id="PS50249">
    <property type="entry name" value="MPN"/>
    <property type="match status" value="1"/>
</dbReference>
<evidence type="ECO:0000259" key="6">
    <source>
        <dbReference type="PROSITE" id="PS50249"/>
    </source>
</evidence>
<dbReference type="Gene3D" id="3.40.140.10">
    <property type="entry name" value="Cytidine Deaminase, domain 2"/>
    <property type="match status" value="1"/>
</dbReference>
<dbReference type="PANTHER" id="PTHR30471:SF6">
    <property type="entry name" value="UPF0758 PROTEIN VC_0510"/>
    <property type="match status" value="1"/>
</dbReference>
<keyword evidence="2" id="KW-0479">Metal-binding</keyword>
<keyword evidence="5" id="KW-0482">Metalloprotease</keyword>
<dbReference type="InterPro" id="IPR037518">
    <property type="entry name" value="MPN"/>
</dbReference>
<dbReference type="GO" id="GO:0008237">
    <property type="term" value="F:metallopeptidase activity"/>
    <property type="evidence" value="ECO:0007669"/>
    <property type="project" value="UniProtKB-KW"/>
</dbReference>
<dbReference type="PANTHER" id="PTHR30471">
    <property type="entry name" value="DNA REPAIR PROTEIN RADC"/>
    <property type="match status" value="1"/>
</dbReference>
<evidence type="ECO:0000313" key="7">
    <source>
        <dbReference type="EMBL" id="PJL28221.1"/>
    </source>
</evidence>